<evidence type="ECO:0000313" key="2">
    <source>
        <dbReference type="Proteomes" id="UP000654345"/>
    </source>
</evidence>
<sequence>MREKPRNYAKLQRQAGFAQSSKLLSELRVTHFDGLLFHHNPIFDPALREGNPVIIQYTNACMGPQWS</sequence>
<keyword evidence="2" id="KW-1185">Reference proteome</keyword>
<name>A0ABQ3UTB6_9CHLR</name>
<accession>A0ABQ3UTB6</accession>
<reference evidence="1 2" key="1">
    <citation type="journal article" date="2021" name="Int. J. Syst. Evol. Microbiol.">
        <title>Reticulibacter mediterranei gen. nov., sp. nov., within the new family Reticulibacteraceae fam. nov., and Ktedonospora formicarum gen. nov., sp. nov., Ktedonobacter robiniae sp. nov., Dictyobacter formicarum sp. nov. and Dictyobacter arantiisoli sp. nov., belonging to the class Ktedonobacteria.</title>
        <authorList>
            <person name="Yabe S."/>
            <person name="Zheng Y."/>
            <person name="Wang C.M."/>
            <person name="Sakai Y."/>
            <person name="Abe K."/>
            <person name="Yokota A."/>
            <person name="Donadio S."/>
            <person name="Cavaletti L."/>
            <person name="Monciardini P."/>
        </authorList>
    </citation>
    <scope>NUCLEOTIDE SEQUENCE [LARGE SCALE GENOMIC DNA]</scope>
    <source>
        <strain evidence="1 2">SOSP1-30</strain>
    </source>
</reference>
<dbReference type="Proteomes" id="UP000654345">
    <property type="component" value="Unassembled WGS sequence"/>
</dbReference>
<protein>
    <submittedName>
        <fullName evidence="1">Uncharacterized protein</fullName>
    </submittedName>
</protein>
<evidence type="ECO:0000313" key="1">
    <source>
        <dbReference type="EMBL" id="GHO56038.1"/>
    </source>
</evidence>
<comment type="caution">
    <text evidence="1">The sequence shown here is derived from an EMBL/GenBank/DDBJ whole genome shotgun (WGS) entry which is preliminary data.</text>
</comment>
<organism evidence="1 2">
    <name type="scientific">Ktedonobacter robiniae</name>
    <dbReference type="NCBI Taxonomy" id="2778365"/>
    <lineage>
        <taxon>Bacteria</taxon>
        <taxon>Bacillati</taxon>
        <taxon>Chloroflexota</taxon>
        <taxon>Ktedonobacteria</taxon>
        <taxon>Ktedonobacterales</taxon>
        <taxon>Ktedonobacteraceae</taxon>
        <taxon>Ktedonobacter</taxon>
    </lineage>
</organism>
<gene>
    <name evidence="1" type="ORF">KSB_45130</name>
</gene>
<proteinExistence type="predicted"/>
<dbReference type="EMBL" id="BNJG01000002">
    <property type="protein sequence ID" value="GHO56038.1"/>
    <property type="molecule type" value="Genomic_DNA"/>
</dbReference>